<dbReference type="Pfam" id="PF18050">
    <property type="entry name" value="Cyclophil_like2"/>
    <property type="match status" value="1"/>
</dbReference>
<dbReference type="InterPro" id="IPR041183">
    <property type="entry name" value="Cyclophilin-like"/>
</dbReference>
<dbReference type="Proteomes" id="UP000051841">
    <property type="component" value="Unassembled WGS sequence"/>
</dbReference>
<reference evidence="2 3" key="1">
    <citation type="journal article" date="2015" name="Genome Announc.">
        <title>Expanding the biotechnology potential of lactobacilli through comparative genomics of 213 strains and associated genera.</title>
        <authorList>
            <person name="Sun Z."/>
            <person name="Harris H.M."/>
            <person name="McCann A."/>
            <person name="Guo C."/>
            <person name="Argimon S."/>
            <person name="Zhang W."/>
            <person name="Yang X."/>
            <person name="Jeffery I.B."/>
            <person name="Cooney J.C."/>
            <person name="Kagawa T.F."/>
            <person name="Liu W."/>
            <person name="Song Y."/>
            <person name="Salvetti E."/>
            <person name="Wrobel A."/>
            <person name="Rasinkangas P."/>
            <person name="Parkhill J."/>
            <person name="Rea M.C."/>
            <person name="O'Sullivan O."/>
            <person name="Ritari J."/>
            <person name="Douillard F.P."/>
            <person name="Paul Ross R."/>
            <person name="Yang R."/>
            <person name="Briner A.E."/>
            <person name="Felis G.E."/>
            <person name="de Vos W.M."/>
            <person name="Barrangou R."/>
            <person name="Klaenhammer T.R."/>
            <person name="Caufield P.W."/>
            <person name="Cui Y."/>
            <person name="Zhang H."/>
            <person name="O'Toole P.W."/>
        </authorList>
    </citation>
    <scope>NUCLEOTIDE SEQUENCE [LARGE SCALE GENOMIC DNA]</scope>
    <source>
        <strain evidence="2 3">DSM 20405</strain>
    </source>
</reference>
<proteinExistence type="predicted"/>
<evidence type="ECO:0000259" key="1">
    <source>
        <dbReference type="Pfam" id="PF18050"/>
    </source>
</evidence>
<dbReference type="AlphaFoldDB" id="A0A0R2HL18"/>
<dbReference type="SUPFAM" id="SSF50891">
    <property type="entry name" value="Cyclophilin-like"/>
    <property type="match status" value="1"/>
</dbReference>
<evidence type="ECO:0000313" key="3">
    <source>
        <dbReference type="Proteomes" id="UP000051841"/>
    </source>
</evidence>
<evidence type="ECO:0000313" key="2">
    <source>
        <dbReference type="EMBL" id="KRN50748.1"/>
    </source>
</evidence>
<sequence length="114" mass="13383">MKLYINNSPQQVEWEHNESVEALCQRIKEKPITIQMRKYGTFEQVGTIGNLPADDHYISTLPGDIVLYNHNQIVIFYDEHAYHYTRLGRIIGKSKEELYQLLGKEDILLTIYIN</sequence>
<dbReference type="EMBL" id="JQBL01000006">
    <property type="protein sequence ID" value="KRN50748.1"/>
    <property type="molecule type" value="Genomic_DNA"/>
</dbReference>
<dbReference type="PATRIC" id="fig|1410657.5.peg.1892"/>
<keyword evidence="3" id="KW-1185">Reference proteome</keyword>
<name>A0A0R2HL18_9FIRM</name>
<dbReference type="InterPro" id="IPR029000">
    <property type="entry name" value="Cyclophilin-like_dom_sf"/>
</dbReference>
<dbReference type="RefSeq" id="WP_031588816.1">
    <property type="nucleotide sequence ID" value="NZ_JNKN01000006.1"/>
</dbReference>
<organism evidence="2 3">
    <name type="scientific">Kandleria vitulina DSM 20405</name>
    <dbReference type="NCBI Taxonomy" id="1410657"/>
    <lineage>
        <taxon>Bacteria</taxon>
        <taxon>Bacillati</taxon>
        <taxon>Bacillota</taxon>
        <taxon>Erysipelotrichia</taxon>
        <taxon>Erysipelotrichales</taxon>
        <taxon>Coprobacillaceae</taxon>
        <taxon>Kandleria</taxon>
    </lineage>
</organism>
<gene>
    <name evidence="2" type="ORF">IV49_GL001836</name>
</gene>
<comment type="caution">
    <text evidence="2">The sequence shown here is derived from an EMBL/GenBank/DDBJ whole genome shotgun (WGS) entry which is preliminary data.</text>
</comment>
<protein>
    <recommendedName>
        <fullName evidence="1">Cyclophilin-like domain-containing protein</fullName>
    </recommendedName>
</protein>
<accession>A0A0R2HL18</accession>
<feature type="domain" description="Cyclophilin-like" evidence="1">
    <location>
        <begin position="4"/>
        <end position="111"/>
    </location>
</feature>